<proteinExistence type="predicted"/>
<dbReference type="InterPro" id="IPR012792">
    <property type="entry name" value="3-oxoacid_CoA-transf_A"/>
</dbReference>
<keyword evidence="1 2" id="KW-0808">Transferase</keyword>
<gene>
    <name evidence="2" type="ORF">IAA08_01790</name>
</gene>
<comment type="caution">
    <text evidence="2">The sequence shown here is derived from an EMBL/GenBank/DDBJ whole genome shotgun (WGS) entry which is preliminary data.</text>
</comment>
<evidence type="ECO:0000313" key="3">
    <source>
        <dbReference type="Proteomes" id="UP000824024"/>
    </source>
</evidence>
<dbReference type="Proteomes" id="UP000824024">
    <property type="component" value="Unassembled WGS sequence"/>
</dbReference>
<evidence type="ECO:0000256" key="1">
    <source>
        <dbReference type="ARBA" id="ARBA00022679"/>
    </source>
</evidence>
<dbReference type="EMBL" id="DXCH01000046">
    <property type="protein sequence ID" value="HIZ06648.1"/>
    <property type="molecule type" value="Genomic_DNA"/>
</dbReference>
<dbReference type="SUPFAM" id="SSF100950">
    <property type="entry name" value="NagB/RpiA/CoA transferase-like"/>
    <property type="match status" value="1"/>
</dbReference>
<dbReference type="GO" id="GO:0008410">
    <property type="term" value="F:CoA-transferase activity"/>
    <property type="evidence" value="ECO:0007669"/>
    <property type="project" value="InterPro"/>
</dbReference>
<sequence length="220" mass="23006">MAKTKVISAKEAASFVKDGMTVMIGGFMTNGTAESIIKEIAASGAKDLTVICNDAGYQGVGTGRLLANGQIKKLIASHVGLNKECGQKYSAGELDLVLQPQGTLAEQVRAGGAGLGGFLTPTGLGTTVAEGKDIITVDGQQYVLEKPLRADVAIVQGYIADESGNVRYKGSTRNFNPLMASAADTVIVEVEKIVPAGEIGPDYVETPHIYVDYLVLKEEA</sequence>
<organism evidence="2 3">
    <name type="scientific">Candidatus Eubacterium avistercoris</name>
    <dbReference type="NCBI Taxonomy" id="2838567"/>
    <lineage>
        <taxon>Bacteria</taxon>
        <taxon>Bacillati</taxon>
        <taxon>Bacillota</taxon>
        <taxon>Clostridia</taxon>
        <taxon>Eubacteriales</taxon>
        <taxon>Eubacteriaceae</taxon>
        <taxon>Eubacterium</taxon>
    </lineage>
</organism>
<reference evidence="2" key="2">
    <citation type="submission" date="2021-04" db="EMBL/GenBank/DDBJ databases">
        <authorList>
            <person name="Gilroy R."/>
        </authorList>
    </citation>
    <scope>NUCLEOTIDE SEQUENCE</scope>
    <source>
        <strain evidence="2">CHK192-9172</strain>
    </source>
</reference>
<dbReference type="Pfam" id="PF01144">
    <property type="entry name" value="CoA_trans"/>
    <property type="match status" value="1"/>
</dbReference>
<dbReference type="PANTHER" id="PTHR13707">
    <property type="entry name" value="KETOACID-COENZYME A TRANSFERASE"/>
    <property type="match status" value="1"/>
</dbReference>
<evidence type="ECO:0000313" key="2">
    <source>
        <dbReference type="EMBL" id="HIZ06648.1"/>
    </source>
</evidence>
<dbReference type="PANTHER" id="PTHR13707:SF60">
    <property type="entry name" value="ACETATE COA-TRANSFERASE SUBUNIT ALPHA"/>
    <property type="match status" value="1"/>
</dbReference>
<dbReference type="InterPro" id="IPR037171">
    <property type="entry name" value="NagB/RpiA_transferase-like"/>
</dbReference>
<dbReference type="InterPro" id="IPR004165">
    <property type="entry name" value="CoA_trans_fam_I"/>
</dbReference>
<dbReference type="NCBIfam" id="TIGR02429">
    <property type="entry name" value="pcaI_scoA_fam"/>
    <property type="match status" value="1"/>
</dbReference>
<protein>
    <submittedName>
        <fullName evidence="2">CoA transferase subunit A</fullName>
    </submittedName>
</protein>
<accession>A0A9D2D149</accession>
<dbReference type="AlphaFoldDB" id="A0A9D2D149"/>
<name>A0A9D2D149_9FIRM</name>
<reference evidence="2" key="1">
    <citation type="journal article" date="2021" name="PeerJ">
        <title>Extensive microbial diversity within the chicken gut microbiome revealed by metagenomics and culture.</title>
        <authorList>
            <person name="Gilroy R."/>
            <person name="Ravi A."/>
            <person name="Getino M."/>
            <person name="Pursley I."/>
            <person name="Horton D.L."/>
            <person name="Alikhan N.F."/>
            <person name="Baker D."/>
            <person name="Gharbi K."/>
            <person name="Hall N."/>
            <person name="Watson M."/>
            <person name="Adriaenssens E.M."/>
            <person name="Foster-Nyarko E."/>
            <person name="Jarju S."/>
            <person name="Secka A."/>
            <person name="Antonio M."/>
            <person name="Oren A."/>
            <person name="Chaudhuri R.R."/>
            <person name="La Ragione R."/>
            <person name="Hildebrand F."/>
            <person name="Pallen M.J."/>
        </authorList>
    </citation>
    <scope>NUCLEOTIDE SEQUENCE</scope>
    <source>
        <strain evidence="2">CHK192-9172</strain>
    </source>
</reference>
<dbReference type="Gene3D" id="3.40.1080.10">
    <property type="entry name" value="Glutaconate Coenzyme A-transferase"/>
    <property type="match status" value="1"/>
</dbReference>
<dbReference type="SMART" id="SM00882">
    <property type="entry name" value="CoA_trans"/>
    <property type="match status" value="1"/>
</dbReference>